<keyword evidence="2" id="KW-1185">Reference proteome</keyword>
<dbReference type="STRING" id="29540.C481_05625"/>
<evidence type="ECO:0000313" key="2">
    <source>
        <dbReference type="Proteomes" id="UP000011554"/>
    </source>
</evidence>
<protein>
    <submittedName>
        <fullName evidence="1">Uncharacterized protein</fullName>
    </submittedName>
</protein>
<comment type="caution">
    <text evidence="1">The sequence shown here is derived from an EMBL/GenBank/DDBJ whole genome shotgun (WGS) entry which is preliminary data.</text>
</comment>
<gene>
    <name evidence="1" type="ORF">C481_05625</name>
</gene>
<proteinExistence type="predicted"/>
<dbReference type="AlphaFoldDB" id="M0AZQ2"/>
<accession>M0AZQ2</accession>
<dbReference type="EMBL" id="AOIO01000017">
    <property type="protein sequence ID" value="ELZ03448.1"/>
    <property type="molecule type" value="Genomic_DNA"/>
</dbReference>
<reference evidence="1 2" key="1">
    <citation type="journal article" date="2014" name="PLoS Genet.">
        <title>Phylogenetically driven sequencing of extremely halophilic archaea reveals strategies for static and dynamic osmo-response.</title>
        <authorList>
            <person name="Becker E.A."/>
            <person name="Seitzer P.M."/>
            <person name="Tritt A."/>
            <person name="Larsen D."/>
            <person name="Krusor M."/>
            <person name="Yao A.I."/>
            <person name="Wu D."/>
            <person name="Madern D."/>
            <person name="Eisen J.A."/>
            <person name="Darling A.E."/>
            <person name="Facciotti M.T."/>
        </authorList>
    </citation>
    <scope>NUCLEOTIDE SEQUENCE [LARGE SCALE GENOMIC DNA]</scope>
    <source>
        <strain evidence="1 2">DSM 12278</strain>
    </source>
</reference>
<dbReference type="PATRIC" id="fig|29540.5.peg.1145"/>
<organism evidence="1 2">
    <name type="scientific">Natrialba asiatica (strain ATCC 700177 / DSM 12278 / JCM 9576 / FERM P-10747 / NBRC 102637 / 172P1)</name>
    <dbReference type="NCBI Taxonomy" id="29540"/>
    <lineage>
        <taxon>Archaea</taxon>
        <taxon>Methanobacteriati</taxon>
        <taxon>Methanobacteriota</taxon>
        <taxon>Stenosarchaea group</taxon>
        <taxon>Halobacteria</taxon>
        <taxon>Halobacteriales</taxon>
        <taxon>Natrialbaceae</taxon>
        <taxon>Natrialba</taxon>
    </lineage>
</organism>
<name>M0AZQ2_NATA1</name>
<evidence type="ECO:0000313" key="1">
    <source>
        <dbReference type="EMBL" id="ELZ03448.1"/>
    </source>
</evidence>
<dbReference type="Proteomes" id="UP000011554">
    <property type="component" value="Unassembled WGS sequence"/>
</dbReference>
<dbReference type="eggNOG" id="arCOG09132">
    <property type="taxonomic scope" value="Archaea"/>
</dbReference>
<sequence length="660" mass="71897">MTVALTGTAAADDTSAETSQSESFDDLYAFLPATLAEQESLSVSAIDYDRMRQANDPATIMPAGGPFDLDADAVSKSVRVFSRDQSFSQPLQVFTGDIELEGTADTRETAGIEYDYYTQSDRDVVAGVTDDALVLSTTRGTIEQALAAAAGETDRLLDAAPAIDDGFEAVSEADTKAVMTGTRQSLSVDLDGDIRYVSHAQTVQGPDTLTVTQVIEFTDESDITDELLETIEADLAYVSTAEEPSAEVDGSVVTITVDRDLAAERAVREHESPGSLRAERDIDLDAEYLEIELRRGDPTPVEDLTLELDDEEYDRDIWADGHGTLEAGDTIRIKMDDVEPNLSLRLRHDHELGNSSSGTSILSHFQFTSTYDIDSGTLSIEYADEYPLDGDNVFLAAYDERPYYRPDESAPEPKTTAQPWEGKTLASGDEATLEDIAPGDTILVCWKGTDYEDSISRAQAEPPGIARFEYDYESKTVSASLEFGDTRPQPRIAEVSEAETEPSTDEIERDATEYELRIDDEPAGTQWSDEFDTVSSGATIEIADIPVGSDVTVVWAATGTRIGGTRTQPQVDLEYDDGTITHVGGDALSATDLTLRLSTETDRFTIELEDVISGTFEEGDSFEITAETVGSDDEIGAVRYAHLLYGKQDQYHVGYVSLDR</sequence>